<dbReference type="Proteomes" id="UP000001940">
    <property type="component" value="Chromosome V"/>
</dbReference>
<dbReference type="CAZy" id="GT1">
    <property type="family name" value="Glycosyltransferase Family 1"/>
</dbReference>
<dbReference type="GO" id="GO:0016020">
    <property type="term" value="C:membrane"/>
    <property type="evidence" value="ECO:0007669"/>
    <property type="project" value="UniProtKB-SubCell"/>
</dbReference>
<evidence type="ECO:0000256" key="11">
    <source>
        <dbReference type="SAM" id="Phobius"/>
    </source>
</evidence>
<dbReference type="EMBL" id="BX284605">
    <property type="protein sequence ID" value="CCD66997.1"/>
    <property type="molecule type" value="Genomic_DNA"/>
</dbReference>
<dbReference type="SUPFAM" id="SSF53756">
    <property type="entry name" value="UDP-Glycosyltransferase/glycogen phosphorylase"/>
    <property type="match status" value="1"/>
</dbReference>
<accession>O01617</accession>
<evidence type="ECO:0000256" key="5">
    <source>
        <dbReference type="ARBA" id="ARBA00022679"/>
    </source>
</evidence>
<dbReference type="WormBase" id="T19H12.1a">
    <property type="protein sequence ID" value="CE13752"/>
    <property type="gene ID" value="WBGene00020587"/>
    <property type="gene designation" value="ugt-9"/>
</dbReference>
<name>O01617_CAEEL</name>
<evidence type="ECO:0000256" key="3">
    <source>
        <dbReference type="ARBA" id="ARBA00012544"/>
    </source>
</evidence>
<dbReference type="AGR" id="WB:WBGene00020587"/>
<comment type="similarity">
    <text evidence="2">Belongs to the UDP-glycosyltransferase family.</text>
</comment>
<dbReference type="OMA" id="IRISQML"/>
<evidence type="ECO:0000256" key="2">
    <source>
        <dbReference type="ARBA" id="ARBA00009995"/>
    </source>
</evidence>
<evidence type="ECO:0000256" key="1">
    <source>
        <dbReference type="ARBA" id="ARBA00004167"/>
    </source>
</evidence>
<dbReference type="FunFam" id="3.40.50.2000:FF:000228">
    <property type="entry name" value="UDP-GlucuronosylTransferase"/>
    <property type="match status" value="1"/>
</dbReference>
<dbReference type="UCSC" id="T19H12.1a">
    <property type="organism name" value="c. elegans"/>
</dbReference>
<evidence type="ECO:0000256" key="4">
    <source>
        <dbReference type="ARBA" id="ARBA00022676"/>
    </source>
</evidence>
<protein>
    <recommendedName>
        <fullName evidence="3">glucuronosyltransferase</fullName>
        <ecNumber evidence="3">2.4.1.17</ecNumber>
    </recommendedName>
</protein>
<proteinExistence type="evidence at protein level"/>
<dbReference type="FunFam" id="3.40.50.2000:FF:000038">
    <property type="entry name" value="UDP-GlucuronosylTransferase"/>
    <property type="match status" value="1"/>
</dbReference>
<dbReference type="PhylomeDB" id="O01617"/>
<evidence type="ECO:0000313" key="15">
    <source>
        <dbReference type="WormBase" id="T19H12.1a"/>
    </source>
</evidence>
<dbReference type="GeneID" id="178883"/>
<dbReference type="Gene3D" id="3.40.50.2000">
    <property type="entry name" value="Glycogen Phosphorylase B"/>
    <property type="match status" value="2"/>
</dbReference>
<dbReference type="RefSeq" id="NP_504312.1">
    <property type="nucleotide sequence ID" value="NM_071911.7"/>
</dbReference>
<dbReference type="CDD" id="cd03784">
    <property type="entry name" value="GT1_Gtf-like"/>
    <property type="match status" value="1"/>
</dbReference>
<evidence type="ECO:0000256" key="12">
    <source>
        <dbReference type="SAM" id="SignalP"/>
    </source>
</evidence>
<dbReference type="GO" id="GO:0008194">
    <property type="term" value="F:UDP-glycosyltransferase activity"/>
    <property type="evidence" value="ECO:0000318"/>
    <property type="project" value="GO_Central"/>
</dbReference>
<dbReference type="HOGENOM" id="CLU_012949_1_4_1"/>
<reference evidence="13 14" key="1">
    <citation type="journal article" date="1998" name="Science">
        <title>Genome sequence of the nematode C. elegans: a platform for investigating biology.</title>
        <authorList>
            <consortium name="The C. elegans sequencing consortium"/>
            <person name="Sulson J.E."/>
            <person name="Waterston R."/>
        </authorList>
    </citation>
    <scope>NUCLEOTIDE SEQUENCE [LARGE SCALE GENOMIC DNA]</scope>
    <source>
        <strain evidence="13 14">Bristol N2</strain>
    </source>
</reference>
<feature type="signal peptide" evidence="12">
    <location>
        <begin position="1"/>
        <end position="18"/>
    </location>
</feature>
<dbReference type="Bgee" id="WBGene00020587">
    <property type="expression patterns" value="Expressed in material anatomical entity and 3 other cell types or tissues"/>
</dbReference>
<feature type="transmembrane region" description="Helical" evidence="11">
    <location>
        <begin position="495"/>
        <end position="521"/>
    </location>
</feature>
<evidence type="ECO:0000313" key="13">
    <source>
        <dbReference type="EMBL" id="CCD66997.1"/>
    </source>
</evidence>
<dbReference type="GO" id="GO:0015020">
    <property type="term" value="F:glucuronosyltransferase activity"/>
    <property type="evidence" value="ECO:0007669"/>
    <property type="project" value="UniProtKB-EC"/>
</dbReference>
<feature type="chain" id="PRO_5004157474" description="glucuronosyltransferase" evidence="12">
    <location>
        <begin position="19"/>
        <end position="533"/>
    </location>
</feature>
<evidence type="ECO:0000256" key="6">
    <source>
        <dbReference type="ARBA" id="ARBA00022692"/>
    </source>
</evidence>
<evidence type="ECO:0000256" key="7">
    <source>
        <dbReference type="ARBA" id="ARBA00022729"/>
    </source>
</evidence>
<dbReference type="PANTHER" id="PTHR48043:SF95">
    <property type="entry name" value="GLUCURONOSYLTRANSFERASE"/>
    <property type="match status" value="1"/>
</dbReference>
<dbReference type="FunCoup" id="O01617">
    <property type="interactions" value="5"/>
</dbReference>
<comment type="subcellular location">
    <subcellularLocation>
        <location evidence="1">Membrane</location>
        <topology evidence="1">Single-pass membrane protein</topology>
    </subcellularLocation>
</comment>
<dbReference type="CTD" id="178883"/>
<dbReference type="InParanoid" id="O01617"/>
<dbReference type="SMR" id="O01617"/>
<dbReference type="eggNOG" id="KOG1192">
    <property type="taxonomic scope" value="Eukaryota"/>
</dbReference>
<organism evidence="13 14">
    <name type="scientific">Caenorhabditis elegans</name>
    <dbReference type="NCBI Taxonomy" id="6239"/>
    <lineage>
        <taxon>Eukaryota</taxon>
        <taxon>Metazoa</taxon>
        <taxon>Ecdysozoa</taxon>
        <taxon>Nematoda</taxon>
        <taxon>Chromadorea</taxon>
        <taxon>Rhabditida</taxon>
        <taxon>Rhabditina</taxon>
        <taxon>Rhabditomorpha</taxon>
        <taxon>Rhabditoidea</taxon>
        <taxon>Rhabditidae</taxon>
        <taxon>Peloderinae</taxon>
        <taxon>Caenorhabditis</taxon>
    </lineage>
</organism>
<keyword evidence="5" id="KW-0808">Transferase</keyword>
<evidence type="ECO:0000256" key="10">
    <source>
        <dbReference type="ARBA" id="ARBA00047475"/>
    </source>
</evidence>
<dbReference type="Pfam" id="PF00201">
    <property type="entry name" value="UDPGT"/>
    <property type="match status" value="1"/>
</dbReference>
<keyword evidence="14" id="KW-1185">Reference proteome</keyword>
<evidence type="ECO:0000313" key="14">
    <source>
        <dbReference type="Proteomes" id="UP000001940"/>
    </source>
</evidence>
<gene>
    <name evidence="13 15" type="primary">ugt-9</name>
    <name evidence="13" type="ORF">CELE_T19H12.1</name>
    <name evidence="15" type="ORF">T19H12.1</name>
</gene>
<keyword evidence="4" id="KW-0328">Glycosyltransferase</keyword>
<dbReference type="PANTHER" id="PTHR48043">
    <property type="entry name" value="EG:EG0003.4 PROTEIN-RELATED"/>
    <property type="match status" value="1"/>
</dbReference>
<dbReference type="PIR" id="T34458">
    <property type="entry name" value="T34458"/>
</dbReference>
<dbReference type="InterPro" id="IPR002213">
    <property type="entry name" value="UDP_glucos_trans"/>
</dbReference>
<dbReference type="STRING" id="6239.T19H12.1a.1"/>
<keyword evidence="6 11" id="KW-0812">Transmembrane</keyword>
<evidence type="ECO:0007829" key="16">
    <source>
        <dbReference type="PeptideAtlas" id="O01617"/>
    </source>
</evidence>
<dbReference type="PaxDb" id="6239-T19H12.1a"/>
<evidence type="ECO:0000256" key="8">
    <source>
        <dbReference type="ARBA" id="ARBA00022989"/>
    </source>
</evidence>
<dbReference type="ExpressionAtlas" id="O01617">
    <property type="expression patterns" value="baseline and differential"/>
</dbReference>
<dbReference type="InterPro" id="IPR050271">
    <property type="entry name" value="UDP-glycosyltransferase"/>
</dbReference>
<dbReference type="AlphaFoldDB" id="O01617"/>
<keyword evidence="9 11" id="KW-0472">Membrane</keyword>
<keyword evidence="8 11" id="KW-1133">Transmembrane helix</keyword>
<dbReference type="OrthoDB" id="5835829at2759"/>
<keyword evidence="16" id="KW-1267">Proteomics identification</keyword>
<dbReference type="EC" id="2.4.1.17" evidence="3"/>
<comment type="catalytic activity">
    <reaction evidence="10">
        <text>glucuronate acceptor + UDP-alpha-D-glucuronate = acceptor beta-D-glucuronoside + UDP + H(+)</text>
        <dbReference type="Rhea" id="RHEA:21032"/>
        <dbReference type="ChEBI" id="CHEBI:15378"/>
        <dbReference type="ChEBI" id="CHEBI:58052"/>
        <dbReference type="ChEBI" id="CHEBI:58223"/>
        <dbReference type="ChEBI" id="CHEBI:132367"/>
        <dbReference type="ChEBI" id="CHEBI:132368"/>
        <dbReference type="EC" id="2.4.1.17"/>
    </reaction>
</comment>
<keyword evidence="7 12" id="KW-0732">Signal</keyword>
<evidence type="ECO:0000256" key="9">
    <source>
        <dbReference type="ARBA" id="ARBA00023136"/>
    </source>
</evidence>
<sequence length="533" mass="60727">MLPNNLLSILLVISLVSCKNILVYNPIFGYSHAKFVSQLANIIADHGHNVTVFQPFHIALKNTDGLIKNKNIEIINYYPDHYAELLKKKTPTFPDFWDSHLMNNPVLSSFLMPKALGGEFEQTTTQLFQDQKILNDLKNRNFDVLLAETFEIAGFYIADLLEIPSIPLMSAVRLPIIDSAFGQPSILGYFPQQYSKVAPEAGFLDRLNDLYRIFFWNLTTQRLCQFQNDFIQKAIGHPVPHWRDLVKESPIYITNSNSYLDFAVPTTATIVHVGGITIDLEKMRHVAALTEEYENILAERESTVFISFGSVIRSYEMPDNFKAGIIKMFKSLPDVTFIWKYEKDDVKFQNRLPKNVHLKKWVPQPSLLADKRVKLFVTHGGLGSTMEVAYTGKPALMVPIFGDQPNNADMLARHGGAVAYDKFDLADGEKLTKTVRDMVTNSKYEVNAQELLKVLSKQPIDPKLNLMKHLEFAMEFPKHRSQVPAINRTGLIAHYYLDVIGVLTLASIFGLFVIFKILNILRKMISLRKVKRE</sequence>